<dbReference type="InterPro" id="IPR036961">
    <property type="entry name" value="Kinesin_motor_dom_sf"/>
</dbReference>
<keyword evidence="1 3" id="KW-0547">Nucleotide-binding</keyword>
<dbReference type="Pfam" id="PF00225">
    <property type="entry name" value="Kinesin"/>
    <property type="match status" value="1"/>
</dbReference>
<dbReference type="PROSITE" id="PS50067">
    <property type="entry name" value="KINESIN_MOTOR_2"/>
    <property type="match status" value="1"/>
</dbReference>
<dbReference type="OrthoDB" id="3176171at2759"/>
<feature type="domain" description="Kinesin motor" evidence="4">
    <location>
        <begin position="3"/>
        <end position="121"/>
    </location>
</feature>
<comment type="similarity">
    <text evidence="3">Belongs to the TRAFAC class myosin-kinesin ATPase superfamily. Kinesin family.</text>
</comment>
<dbReference type="AlphaFoldDB" id="A0A2A3ERN7"/>
<reference evidence="5 6" key="1">
    <citation type="submission" date="2014-07" db="EMBL/GenBank/DDBJ databases">
        <title>Genomic and transcriptomic analysis on Apis cerana provide comprehensive insights into honey bee biology.</title>
        <authorList>
            <person name="Diao Q."/>
            <person name="Sun L."/>
            <person name="Zheng H."/>
            <person name="Zheng H."/>
            <person name="Xu S."/>
            <person name="Wang S."/>
            <person name="Zeng Z."/>
            <person name="Hu F."/>
            <person name="Su S."/>
            <person name="Wu J."/>
        </authorList>
    </citation>
    <scope>NUCLEOTIDE SEQUENCE [LARGE SCALE GENOMIC DNA]</scope>
    <source>
        <tissue evidence="5">Pupae without intestine</tissue>
    </source>
</reference>
<gene>
    <name evidence="5" type="ORF">APICC_06805</name>
</gene>
<dbReference type="InterPro" id="IPR001752">
    <property type="entry name" value="Kinesin_motor_dom"/>
</dbReference>
<feature type="binding site" evidence="3">
    <location>
        <begin position="102"/>
        <end position="109"/>
    </location>
    <ligand>
        <name>ATP</name>
        <dbReference type="ChEBI" id="CHEBI:30616"/>
    </ligand>
</feature>
<dbReference type="GO" id="GO:0007018">
    <property type="term" value="P:microtubule-based movement"/>
    <property type="evidence" value="ECO:0007669"/>
    <property type="project" value="InterPro"/>
</dbReference>
<dbReference type="STRING" id="94128.A0A2A3ERN7"/>
<dbReference type="Proteomes" id="UP000242457">
    <property type="component" value="Unassembled WGS sequence"/>
</dbReference>
<evidence type="ECO:0000256" key="3">
    <source>
        <dbReference type="PROSITE-ProRule" id="PRU00283"/>
    </source>
</evidence>
<evidence type="ECO:0000313" key="5">
    <source>
        <dbReference type="EMBL" id="PBC33876.1"/>
    </source>
</evidence>
<dbReference type="PANTHER" id="PTHR47117:SF1">
    <property type="entry name" value="STAR-RELATED LIPID TRANSFER PROTEIN 9"/>
    <property type="match status" value="1"/>
</dbReference>
<protein>
    <submittedName>
        <fullName evidence="5">StAR-related lipid transfer protein</fullName>
    </submittedName>
</protein>
<evidence type="ECO:0000313" key="6">
    <source>
        <dbReference type="Proteomes" id="UP000242457"/>
    </source>
</evidence>
<dbReference type="Gene3D" id="3.40.850.10">
    <property type="entry name" value="Kinesin motor domain"/>
    <property type="match status" value="1"/>
</dbReference>
<name>A0A2A3ERN7_APICC</name>
<evidence type="ECO:0000259" key="4">
    <source>
        <dbReference type="PROSITE" id="PS50067"/>
    </source>
</evidence>
<keyword evidence="6" id="KW-1185">Reference proteome</keyword>
<sequence length="121" mass="13247">MANIKVAVRVRPISSRESNLTGSEVVVHTESNEISLTNLKVSSSKAGDSRERIRKYGFDYCFDSSNPVAQNFADQTTIYQTLGRTVLDNVFTGYNSCLVAYGQSASGKTYTMMGTKTIGNK</sequence>
<dbReference type="PANTHER" id="PTHR47117">
    <property type="entry name" value="STAR-RELATED LIPID TRANSFER PROTEIN 9"/>
    <property type="match status" value="1"/>
</dbReference>
<dbReference type="GO" id="GO:0008017">
    <property type="term" value="F:microtubule binding"/>
    <property type="evidence" value="ECO:0007669"/>
    <property type="project" value="InterPro"/>
</dbReference>
<dbReference type="EMBL" id="KZ288194">
    <property type="protein sequence ID" value="PBC33876.1"/>
    <property type="molecule type" value="Genomic_DNA"/>
</dbReference>
<organism evidence="5 6">
    <name type="scientific">Apis cerana cerana</name>
    <name type="common">Oriental honeybee</name>
    <dbReference type="NCBI Taxonomy" id="94128"/>
    <lineage>
        <taxon>Eukaryota</taxon>
        <taxon>Metazoa</taxon>
        <taxon>Ecdysozoa</taxon>
        <taxon>Arthropoda</taxon>
        <taxon>Hexapoda</taxon>
        <taxon>Insecta</taxon>
        <taxon>Pterygota</taxon>
        <taxon>Neoptera</taxon>
        <taxon>Endopterygota</taxon>
        <taxon>Hymenoptera</taxon>
        <taxon>Apocrita</taxon>
        <taxon>Aculeata</taxon>
        <taxon>Apoidea</taxon>
        <taxon>Anthophila</taxon>
        <taxon>Apidae</taxon>
        <taxon>Apis</taxon>
    </lineage>
</organism>
<keyword evidence="3" id="KW-0505">Motor protein</keyword>
<dbReference type="GO" id="GO:0003777">
    <property type="term" value="F:microtubule motor activity"/>
    <property type="evidence" value="ECO:0007669"/>
    <property type="project" value="InterPro"/>
</dbReference>
<dbReference type="SMART" id="SM00129">
    <property type="entry name" value="KISc"/>
    <property type="match status" value="1"/>
</dbReference>
<evidence type="ECO:0000256" key="1">
    <source>
        <dbReference type="ARBA" id="ARBA00022741"/>
    </source>
</evidence>
<keyword evidence="2 3" id="KW-0067">ATP-binding</keyword>
<proteinExistence type="inferred from homology"/>
<dbReference type="InterPro" id="IPR027417">
    <property type="entry name" value="P-loop_NTPase"/>
</dbReference>
<accession>A0A2A3ERN7</accession>
<dbReference type="SUPFAM" id="SSF52540">
    <property type="entry name" value="P-loop containing nucleoside triphosphate hydrolases"/>
    <property type="match status" value="1"/>
</dbReference>
<evidence type="ECO:0000256" key="2">
    <source>
        <dbReference type="ARBA" id="ARBA00022840"/>
    </source>
</evidence>
<dbReference type="GO" id="GO:0005524">
    <property type="term" value="F:ATP binding"/>
    <property type="evidence" value="ECO:0007669"/>
    <property type="project" value="UniProtKB-UniRule"/>
</dbReference>